<comment type="caution">
    <text evidence="1">The sequence shown here is derived from an EMBL/GenBank/DDBJ whole genome shotgun (WGS) entry which is preliminary data.</text>
</comment>
<dbReference type="AlphaFoldDB" id="A0AAV6U153"/>
<accession>A0AAV6U153</accession>
<name>A0AAV6U153_9ARAC</name>
<protein>
    <submittedName>
        <fullName evidence="1">Uncharacterized protein</fullName>
    </submittedName>
</protein>
<reference evidence="1 2" key="1">
    <citation type="journal article" date="2022" name="Nat. Ecol. Evol.">
        <title>A masculinizing supergene underlies an exaggerated male reproductive morph in a spider.</title>
        <authorList>
            <person name="Hendrickx F."/>
            <person name="De Corte Z."/>
            <person name="Sonet G."/>
            <person name="Van Belleghem S.M."/>
            <person name="Kostlbacher S."/>
            <person name="Vangestel C."/>
        </authorList>
    </citation>
    <scope>NUCLEOTIDE SEQUENCE [LARGE SCALE GENOMIC DNA]</scope>
    <source>
        <strain evidence="1">W744_W776</strain>
    </source>
</reference>
<dbReference type="Proteomes" id="UP000827092">
    <property type="component" value="Unassembled WGS sequence"/>
</dbReference>
<proteinExistence type="predicted"/>
<organism evidence="1 2">
    <name type="scientific">Oedothorax gibbosus</name>
    <dbReference type="NCBI Taxonomy" id="931172"/>
    <lineage>
        <taxon>Eukaryota</taxon>
        <taxon>Metazoa</taxon>
        <taxon>Ecdysozoa</taxon>
        <taxon>Arthropoda</taxon>
        <taxon>Chelicerata</taxon>
        <taxon>Arachnida</taxon>
        <taxon>Araneae</taxon>
        <taxon>Araneomorphae</taxon>
        <taxon>Entelegynae</taxon>
        <taxon>Araneoidea</taxon>
        <taxon>Linyphiidae</taxon>
        <taxon>Erigoninae</taxon>
        <taxon>Oedothorax</taxon>
    </lineage>
</organism>
<dbReference type="PANTHER" id="PTHR46601">
    <property type="entry name" value="ULP_PROTEASE DOMAIN-CONTAINING PROTEIN"/>
    <property type="match status" value="1"/>
</dbReference>
<sequence>MKDFKRHLFNIKNQNREFETCKENLAGNEAAILVDFSENYFGKLAKEIQSYFGSSRNQATLHTGIIYVDKKVISFATVSDSPDHSPAAIWAHSDPSSSLKWTPSTSSLMDPALSIVRKKLFLVFYSTV</sequence>
<evidence type="ECO:0000313" key="1">
    <source>
        <dbReference type="EMBL" id="KAG8177528.1"/>
    </source>
</evidence>
<evidence type="ECO:0000313" key="2">
    <source>
        <dbReference type="Proteomes" id="UP000827092"/>
    </source>
</evidence>
<dbReference type="PANTHER" id="PTHR46601:SF1">
    <property type="entry name" value="ADF-H DOMAIN-CONTAINING PROTEIN"/>
    <property type="match status" value="1"/>
</dbReference>
<keyword evidence="2" id="KW-1185">Reference proteome</keyword>
<gene>
    <name evidence="1" type="ORF">JTE90_023433</name>
</gene>
<dbReference type="EMBL" id="JAFNEN010000775">
    <property type="protein sequence ID" value="KAG8177528.1"/>
    <property type="molecule type" value="Genomic_DNA"/>
</dbReference>